<dbReference type="Proteomes" id="UP001366166">
    <property type="component" value="Chromosome"/>
</dbReference>
<feature type="domain" description="4Fe-4S ferredoxin-type" evidence="4">
    <location>
        <begin position="515"/>
        <end position="545"/>
    </location>
</feature>
<accession>A0AAU9EI04</accession>
<dbReference type="SUPFAM" id="SSF51971">
    <property type="entry name" value="Nucleotide-binding domain"/>
    <property type="match status" value="1"/>
</dbReference>
<dbReference type="InterPro" id="IPR036188">
    <property type="entry name" value="FAD/NAD-bd_sf"/>
</dbReference>
<evidence type="ECO:0000313" key="6">
    <source>
        <dbReference type="Proteomes" id="UP001366166"/>
    </source>
</evidence>
<dbReference type="Gene3D" id="3.30.70.20">
    <property type="match status" value="1"/>
</dbReference>
<dbReference type="Gene3D" id="3.50.50.60">
    <property type="entry name" value="FAD/NAD(P)-binding domain"/>
    <property type="match status" value="2"/>
</dbReference>
<dbReference type="PROSITE" id="PS51379">
    <property type="entry name" value="4FE4S_FER_2"/>
    <property type="match status" value="2"/>
</dbReference>
<evidence type="ECO:0000259" key="4">
    <source>
        <dbReference type="PROSITE" id="PS51379"/>
    </source>
</evidence>
<dbReference type="GO" id="GO:0051536">
    <property type="term" value="F:iron-sulfur cluster binding"/>
    <property type="evidence" value="ECO:0007669"/>
    <property type="project" value="UniProtKB-KW"/>
</dbReference>
<dbReference type="EMBL" id="AP028679">
    <property type="protein sequence ID" value="BEQ13616.1"/>
    <property type="molecule type" value="Genomic_DNA"/>
</dbReference>
<sequence length="547" mass="58297">MTTYRVSRKDFVVPRCSDACPAGVDVPRYIRAVRDGNFDQAVAVLRERLPLPVVCADACFAPCEDVCAYKQFGDPIAIRAIKRAAVDHGGEAWKSQKAKPEASGKKAAIVGAGPAGLTAAYYLAGKGHQVTIFDAFPKPGGMMRYGIPSYRLPEARLDRDVEEILGQGVEFKGSTLVGKDVDLAQLAKDFDAVFVASGANSSARIQLAGSDKQGVLWGWEFLRDVALEQAPAVGQKVVVVGGGNVAIDVALTAKRLGAKEVQLFCLESRAEMPAHPWEVSLAEDEGVIINNSWGPKEVVGEGKASGVSFKACTSVFDKGGKFSPIYNEGVTTQVEADTVILAIGQSPVLEFVDAAGVETAGNRIQAGADQATGAKGIFAGGDVVTGPASIIGGVAQGRRAAEAMDKYLGGDGDISEVLAAPEDEVELTPLTGQILSRQKTPHMHVWERGDNFDQVELPMSPEAVTAEANRCLQCDARTFEVILNTEYCKECGYCAEVCGVETFGPAEFFNVKGYRPMEVKSPKWCVGCFKCFFSCPDFAIDVVEKNA</sequence>
<dbReference type="InterPro" id="IPR009051">
    <property type="entry name" value="Helical_ferredxn"/>
</dbReference>
<evidence type="ECO:0000256" key="1">
    <source>
        <dbReference type="ARBA" id="ARBA00022723"/>
    </source>
</evidence>
<dbReference type="Pfam" id="PF07992">
    <property type="entry name" value="Pyr_redox_2"/>
    <property type="match status" value="1"/>
</dbReference>
<dbReference type="InterPro" id="IPR017900">
    <property type="entry name" value="4Fe4S_Fe_S_CS"/>
</dbReference>
<dbReference type="Pfam" id="PF14691">
    <property type="entry name" value="Fer4_20"/>
    <property type="match status" value="1"/>
</dbReference>
<dbReference type="KEGG" id="dmp:FAK_06820"/>
<evidence type="ECO:0000256" key="2">
    <source>
        <dbReference type="ARBA" id="ARBA00023004"/>
    </source>
</evidence>
<dbReference type="SUPFAM" id="SSF46548">
    <property type="entry name" value="alpha-helical ferredoxin"/>
    <property type="match status" value="2"/>
</dbReference>
<dbReference type="InterPro" id="IPR023753">
    <property type="entry name" value="FAD/NAD-binding_dom"/>
</dbReference>
<keyword evidence="6" id="KW-1185">Reference proteome</keyword>
<dbReference type="GO" id="GO:0016491">
    <property type="term" value="F:oxidoreductase activity"/>
    <property type="evidence" value="ECO:0007669"/>
    <property type="project" value="InterPro"/>
</dbReference>
<reference evidence="6" key="1">
    <citation type="journal article" date="2023" name="Arch. Microbiol.">
        <title>Desulfoferula mesophilus gen. nov. sp. nov., a mesophilic sulfate-reducing bacterium isolated from a brackish lake sediment.</title>
        <authorList>
            <person name="Watanabe T."/>
            <person name="Yabe T."/>
            <person name="Tsuji J.M."/>
            <person name="Fukui M."/>
        </authorList>
    </citation>
    <scope>NUCLEOTIDE SEQUENCE [LARGE SCALE GENOMIC DNA]</scope>
    <source>
        <strain evidence="6">12FAK</strain>
    </source>
</reference>
<keyword evidence="2" id="KW-0408">Iron</keyword>
<dbReference type="PANTHER" id="PTHR42783">
    <property type="entry name" value="GLUTAMATE SYNTHASE [NADPH] SMALL CHAIN"/>
    <property type="match status" value="1"/>
</dbReference>
<protein>
    <recommendedName>
        <fullName evidence="4">4Fe-4S ferredoxin-type domain-containing protein</fullName>
    </recommendedName>
</protein>
<dbReference type="SUPFAM" id="SSF54862">
    <property type="entry name" value="4Fe-4S ferredoxins"/>
    <property type="match status" value="1"/>
</dbReference>
<organism evidence="5 6">
    <name type="scientific">Desulfoferula mesophila</name>
    <dbReference type="NCBI Taxonomy" id="3058419"/>
    <lineage>
        <taxon>Bacteria</taxon>
        <taxon>Pseudomonadati</taxon>
        <taxon>Thermodesulfobacteriota</taxon>
        <taxon>Desulfarculia</taxon>
        <taxon>Desulfarculales</taxon>
        <taxon>Desulfarculaceae</taxon>
        <taxon>Desulfoferula</taxon>
    </lineage>
</organism>
<dbReference type="Gene3D" id="1.10.1060.10">
    <property type="entry name" value="Alpha-helical ferredoxin"/>
    <property type="match status" value="1"/>
</dbReference>
<dbReference type="InterPro" id="IPR028261">
    <property type="entry name" value="DPD_II"/>
</dbReference>
<dbReference type="RefSeq" id="WP_338605370.1">
    <property type="nucleotide sequence ID" value="NZ_AP028679.1"/>
</dbReference>
<keyword evidence="1" id="KW-0479">Metal-binding</keyword>
<evidence type="ECO:0000313" key="5">
    <source>
        <dbReference type="EMBL" id="BEQ13616.1"/>
    </source>
</evidence>
<proteinExistence type="predicted"/>
<dbReference type="PRINTS" id="PR00469">
    <property type="entry name" value="PNDRDTASEII"/>
</dbReference>
<feature type="domain" description="4Fe-4S ferredoxin-type" evidence="4">
    <location>
        <begin position="479"/>
        <end position="508"/>
    </location>
</feature>
<evidence type="ECO:0000256" key="3">
    <source>
        <dbReference type="ARBA" id="ARBA00023014"/>
    </source>
</evidence>
<name>A0AAU9EI04_9BACT</name>
<dbReference type="PROSITE" id="PS00198">
    <property type="entry name" value="4FE4S_FER_1"/>
    <property type="match status" value="1"/>
</dbReference>
<dbReference type="InterPro" id="IPR017896">
    <property type="entry name" value="4Fe4S_Fe-S-bd"/>
</dbReference>
<gene>
    <name evidence="5" type="ORF">FAK_06820</name>
</gene>
<dbReference type="PANTHER" id="PTHR42783:SF3">
    <property type="entry name" value="GLUTAMATE SYNTHASE [NADPH] SMALL CHAIN-RELATED"/>
    <property type="match status" value="1"/>
</dbReference>
<dbReference type="GO" id="GO:0046872">
    <property type="term" value="F:metal ion binding"/>
    <property type="evidence" value="ECO:0007669"/>
    <property type="project" value="UniProtKB-KW"/>
</dbReference>
<keyword evidence="3" id="KW-0411">Iron-sulfur</keyword>
<dbReference type="PRINTS" id="PR00368">
    <property type="entry name" value="FADPNR"/>
</dbReference>
<dbReference type="AlphaFoldDB" id="A0AAU9EI04"/>